<comment type="similarity">
    <text evidence="3 10">Belongs to the cytochrome P450 family.</text>
</comment>
<dbReference type="SUPFAM" id="SSF48264">
    <property type="entry name" value="Cytochrome P450"/>
    <property type="match status" value="1"/>
</dbReference>
<keyword evidence="7 10" id="KW-0503">Monooxygenase</keyword>
<dbReference type="InterPro" id="IPR001128">
    <property type="entry name" value="Cyt_P450"/>
</dbReference>
<dbReference type="GO" id="GO:0004497">
    <property type="term" value="F:monooxygenase activity"/>
    <property type="evidence" value="ECO:0007669"/>
    <property type="project" value="UniProtKB-KW"/>
</dbReference>
<dbReference type="EMBL" id="BMAW01042076">
    <property type="protein sequence ID" value="GFS32396.1"/>
    <property type="molecule type" value="Genomic_DNA"/>
</dbReference>
<dbReference type="GO" id="GO:0005506">
    <property type="term" value="F:iron ion binding"/>
    <property type="evidence" value="ECO:0007669"/>
    <property type="project" value="InterPro"/>
</dbReference>
<reference evidence="11" key="1">
    <citation type="submission" date="2020-08" db="EMBL/GenBank/DDBJ databases">
        <title>Multicomponent nature underlies the extraordinary mechanical properties of spider dragline silk.</title>
        <authorList>
            <person name="Kono N."/>
            <person name="Nakamura H."/>
            <person name="Mori M."/>
            <person name="Yoshida Y."/>
            <person name="Ohtoshi R."/>
            <person name="Malay A.D."/>
            <person name="Moran D.A.P."/>
            <person name="Tomita M."/>
            <person name="Numata K."/>
            <person name="Arakawa K."/>
        </authorList>
    </citation>
    <scope>NUCLEOTIDE SEQUENCE</scope>
</reference>
<dbReference type="PROSITE" id="PS00086">
    <property type="entry name" value="CYTOCHROME_P450"/>
    <property type="match status" value="1"/>
</dbReference>
<dbReference type="PRINTS" id="PR00385">
    <property type="entry name" value="P450"/>
</dbReference>
<evidence type="ECO:0000256" key="4">
    <source>
        <dbReference type="ARBA" id="ARBA00022617"/>
    </source>
</evidence>
<dbReference type="InterPro" id="IPR050196">
    <property type="entry name" value="Cytochrome_P450_Monoox"/>
</dbReference>
<keyword evidence="6 9" id="KW-0408">Iron</keyword>
<evidence type="ECO:0000256" key="8">
    <source>
        <dbReference type="ARBA" id="ARBA00023136"/>
    </source>
</evidence>
<name>A0A8X6I6L9_NEPPI</name>
<sequence>MTADLAEFLKERNEQLQKQLFYIWFSYKPHVCIVKADAVKDLLSKAAARTEKSWHYEYFRVLLGTGLITSPVDKWKPRRKLLTPCFHSDILRGFLTTFNERSRALVEYLRQETKKEFSCIGTPVTLTALDIIYETMLGTSIGALENNGAQYMNAIQKLSHLEMARLVKFWEWNDFLFDFTSGREVKRLVKLLQDVTKSVIQEKKKQYLKGNKNDTGKRKAFMDLLLELHLETKELSEEDITEEVNTFVTAGHETIATTITWALYFIGLYPDVQAKVHEELDAIFGDDVNTDVTENDLKYMKYLDCVLKETNRLYSVVPLIGRDLKEDANICGYTIPKNSTCIVLIYFLHRDKDVFPDPEKFDPDRFLPENFAKIPDYGYIPFSAGPRNCIGKNFANMEMKTIVSSILRNFTIESLDSRDKVLPIMEITLHPSIPIRMRIKPRRMHKIE</sequence>
<evidence type="ECO:0000313" key="11">
    <source>
        <dbReference type="EMBL" id="GFS32396.1"/>
    </source>
</evidence>
<evidence type="ECO:0000256" key="10">
    <source>
        <dbReference type="RuleBase" id="RU000461"/>
    </source>
</evidence>
<dbReference type="InterPro" id="IPR002401">
    <property type="entry name" value="Cyt_P450_E_grp-I"/>
</dbReference>
<dbReference type="Proteomes" id="UP000887013">
    <property type="component" value="Unassembled WGS sequence"/>
</dbReference>
<keyword evidence="8" id="KW-0472">Membrane</keyword>
<evidence type="ECO:0000256" key="3">
    <source>
        <dbReference type="ARBA" id="ARBA00010617"/>
    </source>
</evidence>
<evidence type="ECO:0000256" key="2">
    <source>
        <dbReference type="ARBA" id="ARBA00004586"/>
    </source>
</evidence>
<keyword evidence="5" id="KW-0256">Endoplasmic reticulum</keyword>
<dbReference type="PANTHER" id="PTHR24291">
    <property type="entry name" value="CYTOCHROME P450 FAMILY 4"/>
    <property type="match status" value="1"/>
</dbReference>
<evidence type="ECO:0000256" key="6">
    <source>
        <dbReference type="ARBA" id="ARBA00023004"/>
    </source>
</evidence>
<evidence type="ECO:0000313" key="12">
    <source>
        <dbReference type="Proteomes" id="UP000887013"/>
    </source>
</evidence>
<feature type="binding site" description="axial binding residue" evidence="9">
    <location>
        <position position="389"/>
    </location>
    <ligand>
        <name>heme</name>
        <dbReference type="ChEBI" id="CHEBI:30413"/>
    </ligand>
    <ligandPart>
        <name>Fe</name>
        <dbReference type="ChEBI" id="CHEBI:18248"/>
    </ligandPart>
</feature>
<dbReference type="OrthoDB" id="1470350at2759"/>
<dbReference type="PRINTS" id="PR00463">
    <property type="entry name" value="EP450I"/>
</dbReference>
<dbReference type="InterPro" id="IPR017972">
    <property type="entry name" value="Cyt_P450_CS"/>
</dbReference>
<keyword evidence="9 10" id="KW-0479">Metal-binding</keyword>
<keyword evidence="12" id="KW-1185">Reference proteome</keyword>
<keyword evidence="10" id="KW-0560">Oxidoreductase</keyword>
<gene>
    <name evidence="11" type="primary">Cyp4v2</name>
    <name evidence="11" type="ORF">NPIL_495891</name>
</gene>
<proteinExistence type="inferred from homology"/>
<dbReference type="Pfam" id="PF00067">
    <property type="entry name" value="p450"/>
    <property type="match status" value="1"/>
</dbReference>
<dbReference type="GO" id="GO:0020037">
    <property type="term" value="F:heme binding"/>
    <property type="evidence" value="ECO:0007669"/>
    <property type="project" value="InterPro"/>
</dbReference>
<dbReference type="Gene3D" id="1.10.630.10">
    <property type="entry name" value="Cytochrome P450"/>
    <property type="match status" value="1"/>
</dbReference>
<dbReference type="GO" id="GO:0005789">
    <property type="term" value="C:endoplasmic reticulum membrane"/>
    <property type="evidence" value="ECO:0007669"/>
    <property type="project" value="UniProtKB-SubCell"/>
</dbReference>
<dbReference type="PANTHER" id="PTHR24291:SF189">
    <property type="entry name" value="CYTOCHROME P450 4C3-RELATED"/>
    <property type="match status" value="1"/>
</dbReference>
<dbReference type="InterPro" id="IPR036396">
    <property type="entry name" value="Cyt_P450_sf"/>
</dbReference>
<evidence type="ECO:0000256" key="5">
    <source>
        <dbReference type="ARBA" id="ARBA00022824"/>
    </source>
</evidence>
<dbReference type="GO" id="GO:0016705">
    <property type="term" value="F:oxidoreductase activity, acting on paired donors, with incorporation or reduction of molecular oxygen"/>
    <property type="evidence" value="ECO:0007669"/>
    <property type="project" value="InterPro"/>
</dbReference>
<dbReference type="CDD" id="cd20628">
    <property type="entry name" value="CYP4"/>
    <property type="match status" value="1"/>
</dbReference>
<protein>
    <submittedName>
        <fullName evidence="11">Cytochrome P450 4V2</fullName>
    </submittedName>
</protein>
<organism evidence="11 12">
    <name type="scientific">Nephila pilipes</name>
    <name type="common">Giant wood spider</name>
    <name type="synonym">Nephila maculata</name>
    <dbReference type="NCBI Taxonomy" id="299642"/>
    <lineage>
        <taxon>Eukaryota</taxon>
        <taxon>Metazoa</taxon>
        <taxon>Ecdysozoa</taxon>
        <taxon>Arthropoda</taxon>
        <taxon>Chelicerata</taxon>
        <taxon>Arachnida</taxon>
        <taxon>Araneae</taxon>
        <taxon>Araneomorphae</taxon>
        <taxon>Entelegynae</taxon>
        <taxon>Araneoidea</taxon>
        <taxon>Nephilidae</taxon>
        <taxon>Nephila</taxon>
    </lineage>
</organism>
<accession>A0A8X6I6L9</accession>
<comment type="caution">
    <text evidence="11">The sequence shown here is derived from an EMBL/GenBank/DDBJ whole genome shotgun (WGS) entry which is preliminary data.</text>
</comment>
<comment type="subcellular location">
    <subcellularLocation>
        <location evidence="2">Endoplasmic reticulum membrane</location>
    </subcellularLocation>
</comment>
<evidence type="ECO:0000256" key="1">
    <source>
        <dbReference type="ARBA" id="ARBA00001971"/>
    </source>
</evidence>
<dbReference type="AlphaFoldDB" id="A0A8X6I6L9"/>
<comment type="cofactor">
    <cofactor evidence="1 9">
        <name>heme</name>
        <dbReference type="ChEBI" id="CHEBI:30413"/>
    </cofactor>
</comment>
<evidence type="ECO:0000256" key="9">
    <source>
        <dbReference type="PIRSR" id="PIRSR602401-1"/>
    </source>
</evidence>
<evidence type="ECO:0000256" key="7">
    <source>
        <dbReference type="ARBA" id="ARBA00023033"/>
    </source>
</evidence>
<keyword evidence="4 9" id="KW-0349">Heme</keyword>